<feature type="compositionally biased region" description="Basic and acidic residues" evidence="1">
    <location>
        <begin position="40"/>
        <end position="49"/>
    </location>
</feature>
<gene>
    <name evidence="2" type="ORF">IE4872_PD02160</name>
</gene>
<accession>A0A1L5NXN2</accession>
<name>A0A1L5NXN2_9HYPH</name>
<organism evidence="2 3">
    <name type="scientific">Rhizobium gallicum</name>
    <dbReference type="NCBI Taxonomy" id="56730"/>
    <lineage>
        <taxon>Bacteria</taxon>
        <taxon>Pseudomonadati</taxon>
        <taxon>Pseudomonadota</taxon>
        <taxon>Alphaproteobacteria</taxon>
        <taxon>Hyphomicrobiales</taxon>
        <taxon>Rhizobiaceae</taxon>
        <taxon>Rhizobium/Agrobacterium group</taxon>
        <taxon>Rhizobium</taxon>
    </lineage>
</organism>
<keyword evidence="2" id="KW-0614">Plasmid</keyword>
<evidence type="ECO:0000313" key="3">
    <source>
        <dbReference type="Proteomes" id="UP000184749"/>
    </source>
</evidence>
<reference evidence="2 3" key="1">
    <citation type="submission" date="2016-09" db="EMBL/GenBank/DDBJ databases">
        <title>The complete genome sequences of Rhizobium gallicum, symbiovars gallicum and phaseoli, symbionts associated to common bean (Phaseolus vulgaris).</title>
        <authorList>
            <person name="Bustos P."/>
            <person name="Santamaria R.I."/>
            <person name="Perez-Carrascal O.M."/>
            <person name="Juarez S."/>
            <person name="Lozano L."/>
            <person name="Martinez-Flores I."/>
            <person name="Martinez-Romero E."/>
            <person name="Cevallos M."/>
            <person name="Romero D."/>
            <person name="Davila G."/>
            <person name="Gonzalez V."/>
        </authorList>
    </citation>
    <scope>NUCLEOTIDE SEQUENCE [LARGE SCALE GENOMIC DNA]</scope>
    <source>
        <strain evidence="2 3">IE4872</strain>
        <plasmid evidence="3">prgalie4872d</plasmid>
    </source>
</reference>
<geneLocation type="plasmid" evidence="3">
    <name>prgalie4872d</name>
</geneLocation>
<evidence type="ECO:0000313" key="2">
    <source>
        <dbReference type="EMBL" id="APO72672.1"/>
    </source>
</evidence>
<dbReference type="AlphaFoldDB" id="A0A1L5NXN2"/>
<proteinExistence type="predicted"/>
<dbReference type="Proteomes" id="UP000184749">
    <property type="component" value="Plasmid pRgalIE4872d"/>
</dbReference>
<evidence type="ECO:0000256" key="1">
    <source>
        <dbReference type="SAM" id="MobiDB-lite"/>
    </source>
</evidence>
<protein>
    <submittedName>
        <fullName evidence="2">Uncharacterized protein</fullName>
    </submittedName>
</protein>
<dbReference type="EMBL" id="CP017105">
    <property type="protein sequence ID" value="APO72672.1"/>
    <property type="molecule type" value="Genomic_DNA"/>
</dbReference>
<feature type="region of interest" description="Disordered" evidence="1">
    <location>
        <begin position="37"/>
        <end position="74"/>
    </location>
</feature>
<sequence length="74" mass="8325">MVAGDACLQEAAKMISTADMRREETISALRPEPEWQLIDNSDRKADRPLPRRVSGAGRRTKVTEEGTRGRQAMR</sequence>